<proteinExistence type="predicted"/>
<dbReference type="InterPro" id="IPR052613">
    <property type="entry name" value="LicD_transferase"/>
</dbReference>
<evidence type="ECO:0000313" key="3">
    <source>
        <dbReference type="Proteomes" id="UP001282284"/>
    </source>
</evidence>
<dbReference type="PANTHER" id="PTHR13627">
    <property type="entry name" value="FUKUTIN RELATED PROTEIN"/>
    <property type="match status" value="1"/>
</dbReference>
<comment type="caution">
    <text evidence="2">The sequence shown here is derived from an EMBL/GenBank/DDBJ whole genome shotgun (WGS) entry which is preliminary data.</text>
</comment>
<evidence type="ECO:0000313" key="2">
    <source>
        <dbReference type="EMBL" id="MDW0114033.1"/>
    </source>
</evidence>
<dbReference type="Proteomes" id="UP001282284">
    <property type="component" value="Unassembled WGS sequence"/>
</dbReference>
<name>A0ABU4GAQ5_9BACL</name>
<accession>A0ABU4GAQ5</accession>
<dbReference type="EMBL" id="JAUBDI010000012">
    <property type="protein sequence ID" value="MDW0114033.1"/>
    <property type="molecule type" value="Genomic_DNA"/>
</dbReference>
<evidence type="ECO:0000259" key="1">
    <source>
        <dbReference type="Pfam" id="PF04991"/>
    </source>
</evidence>
<dbReference type="InterPro" id="IPR007074">
    <property type="entry name" value="LicD/FKTN/FKRP_NTP_transf"/>
</dbReference>
<organism evidence="2 3">
    <name type="scientific">Sporosarcina saromensis</name>
    <dbReference type="NCBI Taxonomy" id="359365"/>
    <lineage>
        <taxon>Bacteria</taxon>
        <taxon>Bacillati</taxon>
        <taxon>Bacillota</taxon>
        <taxon>Bacilli</taxon>
        <taxon>Bacillales</taxon>
        <taxon>Caryophanaceae</taxon>
        <taxon>Sporosarcina</taxon>
    </lineage>
</organism>
<feature type="domain" description="LicD/FKTN/FKRP nucleotidyltransferase" evidence="1">
    <location>
        <begin position="68"/>
        <end position="93"/>
    </location>
</feature>
<dbReference type="Pfam" id="PF04991">
    <property type="entry name" value="LicD"/>
    <property type="match status" value="1"/>
</dbReference>
<protein>
    <submittedName>
        <fullName evidence="2">LicD family protein</fullName>
    </submittedName>
</protein>
<sequence>MKKAVNKFVKVVRTSKAYDSLKTNKVLRVIKDRYDKKQYQYAQDNVKAQGLQLLLLLKESFQEIEQDFWLDYGTLLGAIREKDFIGHDKDLDIGTFDFPDDVKKQLEGILLRKGFVKYKQYELDGKIIEESYSYNGAHVDFFYYHQKEEGKVWCYFCEMGNNLSFSNSEKYQIATGYNNHIVTSRFNGLMPYEFKGEMFTIPSNYEEYIIDNYGETYMIVNENWVNGSSPQNIDFNESGAVIAKEYL</sequence>
<reference evidence="2 3" key="1">
    <citation type="submission" date="2023-06" db="EMBL/GenBank/DDBJ databases">
        <title>Sporosarcina sp. nov., isolated from Korean traditional fermented seafood 'Jeotgal'.</title>
        <authorList>
            <person name="Yang A.I."/>
            <person name="Shin N.-R."/>
        </authorList>
    </citation>
    <scope>NUCLEOTIDE SEQUENCE [LARGE SCALE GENOMIC DNA]</scope>
    <source>
        <strain evidence="2 3">KCTC13119</strain>
    </source>
</reference>
<keyword evidence="3" id="KW-1185">Reference proteome</keyword>
<gene>
    <name evidence="2" type="ORF">QT711_12625</name>
</gene>
<dbReference type="RefSeq" id="WP_317944780.1">
    <property type="nucleotide sequence ID" value="NZ_JAUBDI010000012.1"/>
</dbReference>
<dbReference type="PANTHER" id="PTHR13627:SF31">
    <property type="entry name" value="RIBITOL 5-PHOSPHATE TRANSFERASE FKRP"/>
    <property type="match status" value="1"/>
</dbReference>